<evidence type="ECO:0008006" key="3">
    <source>
        <dbReference type="Google" id="ProtNLM"/>
    </source>
</evidence>
<dbReference type="GO" id="GO:0004806">
    <property type="term" value="F:triacylglycerol lipase activity"/>
    <property type="evidence" value="ECO:0007669"/>
    <property type="project" value="InterPro"/>
</dbReference>
<proteinExistence type="predicted"/>
<evidence type="ECO:0000313" key="2">
    <source>
        <dbReference type="Proteomes" id="UP000642920"/>
    </source>
</evidence>
<name>A0A937A5R5_9BACT</name>
<dbReference type="Pfam" id="PF03583">
    <property type="entry name" value="LIP"/>
    <property type="match status" value="1"/>
</dbReference>
<keyword evidence="2" id="KW-1185">Reference proteome</keyword>
<evidence type="ECO:0000313" key="1">
    <source>
        <dbReference type="EMBL" id="MBL0764080.1"/>
    </source>
</evidence>
<reference evidence="1" key="1">
    <citation type="submission" date="2021-01" db="EMBL/GenBank/DDBJ databases">
        <title>Marivirga sp. nov., isolated from intertidal surface sediments.</title>
        <authorList>
            <person name="Zhang M."/>
        </authorList>
    </citation>
    <scope>NUCLEOTIDE SEQUENCE</scope>
    <source>
        <strain evidence="1">SM1354</strain>
    </source>
</reference>
<dbReference type="AlphaFoldDB" id="A0A937A5R5"/>
<dbReference type="PIRSF" id="PIRSF029171">
    <property type="entry name" value="Esterase_LipA"/>
    <property type="match status" value="1"/>
</dbReference>
<accession>A0A937A5R5</accession>
<sequence length="417" mass="46825">MNQLIPFSKQTIRMNTSNYKLILGLFLSLLLFSCDQEDVNNEPSFDYVVSYEFVETVTEEEIEARFGNDPLVVDIINFDVDAYTLTYNTMNYDNSMVEASGLVLIPKVSGKVKLTSFQHSTLAKDPDPQIDQENRAPSYLSPDNAEVYLSAFLYASNGYLISAADYIGYGSTKELFHPYEHAQTAATTSFDMLRAAKELGTFLEVEMVSKTYLMGYSQGGNSTMALHKYMEENNLTEEFPIAKSAMGAGAYHKSAVGNYIFNFEGDLGFPISLYLWVMDSYDKVYPELQNGLSYYLKEPYATEVIENGYFAISSSNPQTVFTDQFINDINNPSSAFSQALADNNIHNWRAEAPIKLYHHIDDELVPYFNSEDALAAMNAMGSTDVTLETYNFTTIDGNVHGTAGARYFQDVLLGFFR</sequence>
<dbReference type="EMBL" id="JAERQG010000001">
    <property type="protein sequence ID" value="MBL0764080.1"/>
    <property type="molecule type" value="Genomic_DNA"/>
</dbReference>
<organism evidence="1 2">
    <name type="scientific">Marivirga atlantica</name>
    <dbReference type="NCBI Taxonomy" id="1548457"/>
    <lineage>
        <taxon>Bacteria</taxon>
        <taxon>Pseudomonadati</taxon>
        <taxon>Bacteroidota</taxon>
        <taxon>Cytophagia</taxon>
        <taxon>Cytophagales</taxon>
        <taxon>Marivirgaceae</taxon>
        <taxon>Marivirga</taxon>
    </lineage>
</organism>
<protein>
    <recommendedName>
        <fullName evidence="3">Secretory lipase</fullName>
    </recommendedName>
</protein>
<dbReference type="Gene3D" id="1.10.260.160">
    <property type="match status" value="1"/>
</dbReference>
<dbReference type="Proteomes" id="UP000642920">
    <property type="component" value="Unassembled WGS sequence"/>
</dbReference>
<dbReference type="GO" id="GO:0016042">
    <property type="term" value="P:lipid catabolic process"/>
    <property type="evidence" value="ECO:0007669"/>
    <property type="project" value="InterPro"/>
</dbReference>
<dbReference type="RefSeq" id="WP_201917315.1">
    <property type="nucleotide sequence ID" value="NZ_JAERQG010000001.1"/>
</dbReference>
<gene>
    <name evidence="1" type="ORF">JKP34_02375</name>
</gene>
<dbReference type="InterPro" id="IPR029058">
    <property type="entry name" value="AB_hydrolase_fold"/>
</dbReference>
<dbReference type="PANTHER" id="PTHR34853">
    <property type="match status" value="1"/>
</dbReference>
<comment type="caution">
    <text evidence="1">The sequence shown here is derived from an EMBL/GenBank/DDBJ whole genome shotgun (WGS) entry which is preliminary data.</text>
</comment>
<dbReference type="InterPro" id="IPR005152">
    <property type="entry name" value="Lipase_secreted"/>
</dbReference>
<dbReference type="Gene3D" id="3.40.50.1820">
    <property type="entry name" value="alpha/beta hydrolase"/>
    <property type="match status" value="1"/>
</dbReference>
<dbReference type="SUPFAM" id="SSF53474">
    <property type="entry name" value="alpha/beta-Hydrolases"/>
    <property type="match status" value="1"/>
</dbReference>
<dbReference type="PANTHER" id="PTHR34853:SF1">
    <property type="entry name" value="LIPASE 5"/>
    <property type="match status" value="1"/>
</dbReference>